<organism evidence="2 3">
    <name type="scientific">Mariniblastus fucicola</name>
    <dbReference type="NCBI Taxonomy" id="980251"/>
    <lineage>
        <taxon>Bacteria</taxon>
        <taxon>Pseudomonadati</taxon>
        <taxon>Planctomycetota</taxon>
        <taxon>Planctomycetia</taxon>
        <taxon>Pirellulales</taxon>
        <taxon>Pirellulaceae</taxon>
        <taxon>Mariniblastus</taxon>
    </lineage>
</organism>
<evidence type="ECO:0000256" key="1">
    <source>
        <dbReference type="SAM" id="SignalP"/>
    </source>
</evidence>
<dbReference type="AlphaFoldDB" id="A0A5B9P875"/>
<feature type="signal peptide" evidence="1">
    <location>
        <begin position="1"/>
        <end position="18"/>
    </location>
</feature>
<accession>A0A5B9P875</accession>
<dbReference type="Proteomes" id="UP000322214">
    <property type="component" value="Chromosome"/>
</dbReference>
<evidence type="ECO:0008006" key="4">
    <source>
        <dbReference type="Google" id="ProtNLM"/>
    </source>
</evidence>
<dbReference type="Gene3D" id="2.120.10.10">
    <property type="match status" value="1"/>
</dbReference>
<dbReference type="SUPFAM" id="SSF50939">
    <property type="entry name" value="Sialidases"/>
    <property type="match status" value="1"/>
</dbReference>
<dbReference type="KEGG" id="mff:MFFC18_27850"/>
<evidence type="ECO:0000313" key="2">
    <source>
        <dbReference type="EMBL" id="QEG22897.1"/>
    </source>
</evidence>
<keyword evidence="1" id="KW-0732">Signal</keyword>
<dbReference type="InterPro" id="IPR036278">
    <property type="entry name" value="Sialidase_sf"/>
</dbReference>
<dbReference type="STRING" id="980251.GCA_001642875_05135"/>
<protein>
    <recommendedName>
        <fullName evidence="4">BNR/Asp-box repeat protein</fullName>
    </recommendedName>
</protein>
<reference evidence="2 3" key="1">
    <citation type="submission" date="2019-08" db="EMBL/GenBank/DDBJ databases">
        <title>Deep-cultivation of Planctomycetes and their phenomic and genomic characterization uncovers novel biology.</title>
        <authorList>
            <person name="Wiegand S."/>
            <person name="Jogler M."/>
            <person name="Boedeker C."/>
            <person name="Pinto D."/>
            <person name="Vollmers J."/>
            <person name="Rivas-Marin E."/>
            <person name="Kohn T."/>
            <person name="Peeters S.H."/>
            <person name="Heuer A."/>
            <person name="Rast P."/>
            <person name="Oberbeckmann S."/>
            <person name="Bunk B."/>
            <person name="Jeske O."/>
            <person name="Meyerdierks A."/>
            <person name="Storesund J.E."/>
            <person name="Kallscheuer N."/>
            <person name="Luecker S."/>
            <person name="Lage O.M."/>
            <person name="Pohl T."/>
            <person name="Merkel B.J."/>
            <person name="Hornburger P."/>
            <person name="Mueller R.-W."/>
            <person name="Bruemmer F."/>
            <person name="Labrenz M."/>
            <person name="Spormann A.M."/>
            <person name="Op den Camp H."/>
            <person name="Overmann J."/>
            <person name="Amann R."/>
            <person name="Jetten M.S.M."/>
            <person name="Mascher T."/>
            <person name="Medema M.H."/>
            <person name="Devos D.P."/>
            <person name="Kaster A.-K."/>
            <person name="Ovreas L."/>
            <person name="Rohde M."/>
            <person name="Galperin M.Y."/>
            <person name="Jogler C."/>
        </authorList>
    </citation>
    <scope>NUCLEOTIDE SEQUENCE [LARGE SCALE GENOMIC DNA]</scope>
    <source>
        <strain evidence="2 3">FC18</strain>
    </source>
</reference>
<keyword evidence="3" id="KW-1185">Reference proteome</keyword>
<dbReference type="Pfam" id="PF15892">
    <property type="entry name" value="BNR_4"/>
    <property type="match status" value="1"/>
</dbReference>
<dbReference type="EMBL" id="CP042912">
    <property type="protein sequence ID" value="QEG22897.1"/>
    <property type="molecule type" value="Genomic_DNA"/>
</dbReference>
<dbReference type="OrthoDB" id="223410at2"/>
<feature type="chain" id="PRO_5022824227" description="BNR/Asp-box repeat protein" evidence="1">
    <location>
        <begin position="19"/>
        <end position="483"/>
    </location>
</feature>
<name>A0A5B9P875_9BACT</name>
<proteinExistence type="predicted"/>
<dbReference type="RefSeq" id="WP_075082933.1">
    <property type="nucleotide sequence ID" value="NZ_CP042912.1"/>
</dbReference>
<sequence length="483" mass="54548" precursor="true">MNSTIIKPLFIFATLAIASVVTFERTFDEKITHRITTVDDNALTFAVGKAAKFSTSINGRSHQQTPITSFRGFQYATWYDATRNVCVGRRQLPDGPWEIIRLLDHKIQSNDAHNTVVIGICHKDGTIHLAFDHHATELNYRVSAIGAATDPQSTQWSTELFGEIQHSLGAVKTEERVTYPRFFNAPNGNLMLYYRSKTSADGDGMIEEYDGEKHQWSPGLGKFISKDIGTFSAGGKTSLARCPYMNDLCYAGDRLHASWIWRDRFKKTQSKNQHDLCYVYSDDHGRTWCNSNGEVIGKTNTDFIHLDSPGLVVAPIPIGSGITNQNTQYAYPDGRVHIVARQRDDAVGEGRYRHWWRDSDGKWHNEPIPFTGKRPKLLGDSERSLLLVFNTDDEDMRIVRGTPNSDRSSWQWSRVDLPFSLDVIGEPMVDYARWEQESGKVLSIYCQREPTKLIETNQPGPVDGAPSPLHVLDLSFASERMGK</sequence>
<evidence type="ECO:0000313" key="3">
    <source>
        <dbReference type="Proteomes" id="UP000322214"/>
    </source>
</evidence>
<gene>
    <name evidence="2" type="ORF">MFFC18_27850</name>
</gene>